<keyword evidence="4" id="KW-0904">Protein phosphatase</keyword>
<evidence type="ECO:0000256" key="6">
    <source>
        <dbReference type="ARBA" id="ARBA00048336"/>
    </source>
</evidence>
<dbReference type="Pfam" id="PF00782">
    <property type="entry name" value="DSPc"/>
    <property type="match status" value="1"/>
</dbReference>
<evidence type="ECO:0000256" key="7">
    <source>
        <dbReference type="PIRSR" id="PIRSR620405-1"/>
    </source>
</evidence>
<dbReference type="InterPro" id="IPR016130">
    <property type="entry name" value="Tyr_Pase_AS"/>
</dbReference>
<dbReference type="InterPro" id="IPR000340">
    <property type="entry name" value="Dual-sp_phosphatase_cat-dom"/>
</dbReference>
<dbReference type="SMART" id="SM00195">
    <property type="entry name" value="DSPc"/>
    <property type="match status" value="1"/>
</dbReference>
<dbReference type="InterPro" id="IPR029021">
    <property type="entry name" value="Prot-tyrosine_phosphatase-like"/>
</dbReference>
<dbReference type="EC" id="3.1.3.16" evidence="2"/>
<feature type="domain" description="Tyrosine-protein phosphatase" evidence="8">
    <location>
        <begin position="16"/>
        <end position="168"/>
    </location>
</feature>
<dbReference type="PANTHER" id="PTHR45682">
    <property type="entry name" value="AGAP008228-PA"/>
    <property type="match status" value="1"/>
</dbReference>
<organism evidence="10 11">
    <name type="scientific">Pycnococcus provasolii</name>
    <dbReference type="NCBI Taxonomy" id="41880"/>
    <lineage>
        <taxon>Eukaryota</taxon>
        <taxon>Viridiplantae</taxon>
        <taxon>Chlorophyta</taxon>
        <taxon>Pseudoscourfieldiophyceae</taxon>
        <taxon>Pseudoscourfieldiales</taxon>
        <taxon>Pycnococcaceae</taxon>
        <taxon>Pycnococcus</taxon>
    </lineage>
</organism>
<dbReference type="GO" id="GO:0008138">
    <property type="term" value="F:protein tyrosine/serine/threonine phosphatase activity"/>
    <property type="evidence" value="ECO:0007669"/>
    <property type="project" value="InterPro"/>
</dbReference>
<dbReference type="PROSITE" id="PS50056">
    <property type="entry name" value="TYR_PHOSPHATASE_2"/>
    <property type="match status" value="1"/>
</dbReference>
<gene>
    <name evidence="10" type="ORF">PPROV_000430300</name>
</gene>
<dbReference type="AlphaFoldDB" id="A0A830HGB0"/>
<evidence type="ECO:0000259" key="9">
    <source>
        <dbReference type="PROSITE" id="PS50056"/>
    </source>
</evidence>
<dbReference type="CDD" id="cd14498">
    <property type="entry name" value="DSP"/>
    <property type="match status" value="1"/>
</dbReference>
<comment type="catalytic activity">
    <reaction evidence="5">
        <text>O-phospho-L-seryl-[protein] + H2O = L-seryl-[protein] + phosphate</text>
        <dbReference type="Rhea" id="RHEA:20629"/>
        <dbReference type="Rhea" id="RHEA-COMP:9863"/>
        <dbReference type="Rhea" id="RHEA-COMP:11604"/>
        <dbReference type="ChEBI" id="CHEBI:15377"/>
        <dbReference type="ChEBI" id="CHEBI:29999"/>
        <dbReference type="ChEBI" id="CHEBI:43474"/>
        <dbReference type="ChEBI" id="CHEBI:83421"/>
        <dbReference type="EC" id="3.1.3.16"/>
    </reaction>
</comment>
<dbReference type="Proteomes" id="UP000660262">
    <property type="component" value="Unassembled WGS sequence"/>
</dbReference>
<dbReference type="PROSITE" id="PS00383">
    <property type="entry name" value="TYR_PHOSPHATASE_1"/>
    <property type="match status" value="1"/>
</dbReference>
<evidence type="ECO:0000256" key="3">
    <source>
        <dbReference type="ARBA" id="ARBA00022801"/>
    </source>
</evidence>
<dbReference type="GO" id="GO:0004722">
    <property type="term" value="F:protein serine/threonine phosphatase activity"/>
    <property type="evidence" value="ECO:0007669"/>
    <property type="project" value="UniProtKB-EC"/>
</dbReference>
<dbReference type="SUPFAM" id="SSF52799">
    <property type="entry name" value="(Phosphotyrosine protein) phosphatases II"/>
    <property type="match status" value="1"/>
</dbReference>
<evidence type="ECO:0000256" key="1">
    <source>
        <dbReference type="ARBA" id="ARBA00008601"/>
    </source>
</evidence>
<evidence type="ECO:0000256" key="4">
    <source>
        <dbReference type="ARBA" id="ARBA00022912"/>
    </source>
</evidence>
<dbReference type="PROSITE" id="PS50054">
    <property type="entry name" value="TYR_PHOSPHATASE_DUAL"/>
    <property type="match status" value="1"/>
</dbReference>
<dbReference type="PANTHER" id="PTHR45682:SF1">
    <property type="entry name" value="DUAL SPECIFICITY PROTEIN PHOSPHATASE 3"/>
    <property type="match status" value="1"/>
</dbReference>
<dbReference type="Gene3D" id="3.90.190.10">
    <property type="entry name" value="Protein tyrosine phosphatase superfamily"/>
    <property type="match status" value="1"/>
</dbReference>
<evidence type="ECO:0000256" key="2">
    <source>
        <dbReference type="ARBA" id="ARBA00013081"/>
    </source>
</evidence>
<dbReference type="GO" id="GO:0033549">
    <property type="term" value="F:MAP kinase phosphatase activity"/>
    <property type="evidence" value="ECO:0007669"/>
    <property type="project" value="TreeGrafter"/>
</dbReference>
<evidence type="ECO:0000313" key="10">
    <source>
        <dbReference type="EMBL" id="GHP05553.1"/>
    </source>
</evidence>
<accession>A0A830HGB0</accession>
<evidence type="ECO:0000256" key="5">
    <source>
        <dbReference type="ARBA" id="ARBA00047761"/>
    </source>
</evidence>
<sequence length="336" mass="35487">MGDNDERWSDADADAHLAEVIEGVFLGDRHAAAARAALRSRGITAIINAAAPRDPPDGDSSVPCHFEASGEGVSYLQVAVRDVADAPIEAHFDACHAFINSALERGDAVLVHCEAGRSRSATIVLSYVMRTKAKSLSEALNCVKLKRNVFPNAGFVRKLHAFAEHHGLPRDDTAGLETAGASEMAPEEAAEANFKRALWRMQQGAWFTSRERESEALLGSGYAPSLTATVGIICSLEGNAEVLHLAGELLEPLFAAAAAAAAAGDTDGLAETLKAHLLQDKDVEEFPKFDDLLLDLPMAPQILAGFLAPAFEVGALGGAFRAYLAGAYPEVAANIT</sequence>
<comment type="caution">
    <text evidence="10">The sequence shown here is derived from an EMBL/GenBank/DDBJ whole genome shotgun (WGS) entry which is preliminary data.</text>
</comment>
<keyword evidence="11" id="KW-1185">Reference proteome</keyword>
<feature type="domain" description="Tyrosine specific protein phosphatases" evidence="9">
    <location>
        <begin position="89"/>
        <end position="147"/>
    </location>
</feature>
<dbReference type="EMBL" id="BNJQ01000010">
    <property type="protein sequence ID" value="GHP05553.1"/>
    <property type="molecule type" value="Genomic_DNA"/>
</dbReference>
<dbReference type="InterPro" id="IPR000387">
    <property type="entry name" value="Tyr_Pase_dom"/>
</dbReference>
<reference evidence="10" key="1">
    <citation type="submission" date="2020-10" db="EMBL/GenBank/DDBJ databases">
        <title>Unveiling of a novel bifunctional photoreceptor, Dualchrome1, isolated from a cosmopolitan green alga.</title>
        <authorList>
            <person name="Suzuki S."/>
            <person name="Kawachi M."/>
        </authorList>
    </citation>
    <scope>NUCLEOTIDE SEQUENCE</scope>
    <source>
        <strain evidence="10">NIES 2893</strain>
    </source>
</reference>
<dbReference type="InterPro" id="IPR020405">
    <property type="entry name" value="Atypical_DUSP_subfamA"/>
</dbReference>
<dbReference type="GO" id="GO:0005737">
    <property type="term" value="C:cytoplasm"/>
    <property type="evidence" value="ECO:0007669"/>
    <property type="project" value="TreeGrafter"/>
</dbReference>
<protein>
    <recommendedName>
        <fullName evidence="2">protein-serine/threonine phosphatase</fullName>
        <ecNumber evidence="2">3.1.3.16</ecNumber>
    </recommendedName>
</protein>
<dbReference type="InterPro" id="IPR020422">
    <property type="entry name" value="TYR_PHOSPHATASE_DUAL_dom"/>
</dbReference>
<name>A0A830HGB0_9CHLO</name>
<dbReference type="GO" id="GO:0043409">
    <property type="term" value="P:negative regulation of MAPK cascade"/>
    <property type="evidence" value="ECO:0007669"/>
    <property type="project" value="TreeGrafter"/>
</dbReference>
<evidence type="ECO:0000259" key="8">
    <source>
        <dbReference type="PROSITE" id="PS50054"/>
    </source>
</evidence>
<proteinExistence type="inferred from homology"/>
<dbReference type="OrthoDB" id="10252009at2759"/>
<keyword evidence="3" id="KW-0378">Hydrolase</keyword>
<evidence type="ECO:0000313" key="11">
    <source>
        <dbReference type="Proteomes" id="UP000660262"/>
    </source>
</evidence>
<feature type="active site" description="Phosphocysteine intermediate" evidence="7">
    <location>
        <position position="113"/>
    </location>
</feature>
<comment type="similarity">
    <text evidence="1">Belongs to the protein-tyrosine phosphatase family. Non-receptor class dual specificity subfamily.</text>
</comment>
<comment type="catalytic activity">
    <reaction evidence="6">
        <text>O-phospho-L-threonyl-[protein] + H2O = L-threonyl-[protein] + phosphate</text>
        <dbReference type="Rhea" id="RHEA:47004"/>
        <dbReference type="Rhea" id="RHEA-COMP:11060"/>
        <dbReference type="Rhea" id="RHEA-COMP:11605"/>
        <dbReference type="ChEBI" id="CHEBI:15377"/>
        <dbReference type="ChEBI" id="CHEBI:30013"/>
        <dbReference type="ChEBI" id="CHEBI:43474"/>
        <dbReference type="ChEBI" id="CHEBI:61977"/>
        <dbReference type="EC" id="3.1.3.16"/>
    </reaction>
</comment>